<keyword evidence="11" id="KW-1185">Reference proteome</keyword>
<keyword evidence="8" id="KW-0539">Nucleus</keyword>
<evidence type="ECO:0000256" key="5">
    <source>
        <dbReference type="ARBA" id="ARBA00022491"/>
    </source>
</evidence>
<comment type="similarity">
    <text evidence="3">Belongs to the WHI5/NRM1 family.</text>
</comment>
<keyword evidence="4" id="KW-0963">Cytoplasm</keyword>
<feature type="compositionally biased region" description="Low complexity" evidence="9">
    <location>
        <begin position="146"/>
        <end position="160"/>
    </location>
</feature>
<feature type="compositionally biased region" description="Polar residues" evidence="9">
    <location>
        <begin position="1"/>
        <end position="10"/>
    </location>
</feature>
<dbReference type="GO" id="GO:0005737">
    <property type="term" value="C:cytoplasm"/>
    <property type="evidence" value="ECO:0007669"/>
    <property type="project" value="UniProtKB-SubCell"/>
</dbReference>
<evidence type="ECO:0000256" key="1">
    <source>
        <dbReference type="ARBA" id="ARBA00004123"/>
    </source>
</evidence>
<keyword evidence="7" id="KW-0804">Transcription</keyword>
<gene>
    <name evidence="10" type="ORF">CERSUDRAFT_112456</name>
</gene>
<organism evidence="10 11">
    <name type="scientific">Ceriporiopsis subvermispora (strain B)</name>
    <name type="common">White-rot fungus</name>
    <name type="synonym">Gelatoporia subvermispora</name>
    <dbReference type="NCBI Taxonomy" id="914234"/>
    <lineage>
        <taxon>Eukaryota</taxon>
        <taxon>Fungi</taxon>
        <taxon>Dikarya</taxon>
        <taxon>Basidiomycota</taxon>
        <taxon>Agaricomycotina</taxon>
        <taxon>Agaricomycetes</taxon>
        <taxon>Polyporales</taxon>
        <taxon>Gelatoporiaceae</taxon>
        <taxon>Gelatoporia</taxon>
    </lineage>
</organism>
<dbReference type="Proteomes" id="UP000016930">
    <property type="component" value="Unassembled WGS sequence"/>
</dbReference>
<feature type="compositionally biased region" description="Low complexity" evidence="9">
    <location>
        <begin position="198"/>
        <end position="210"/>
    </location>
</feature>
<evidence type="ECO:0000256" key="2">
    <source>
        <dbReference type="ARBA" id="ARBA00004496"/>
    </source>
</evidence>
<feature type="region of interest" description="Disordered" evidence="9">
    <location>
        <begin position="315"/>
        <end position="347"/>
    </location>
</feature>
<dbReference type="GO" id="GO:0005634">
    <property type="term" value="C:nucleus"/>
    <property type="evidence" value="ECO:0007669"/>
    <property type="project" value="UniProtKB-SubCell"/>
</dbReference>
<evidence type="ECO:0000256" key="3">
    <source>
        <dbReference type="ARBA" id="ARBA00006922"/>
    </source>
</evidence>
<dbReference type="AlphaFoldDB" id="M2R2G6"/>
<proteinExistence type="inferred from homology"/>
<protein>
    <submittedName>
        <fullName evidence="10">Uncharacterized protein</fullName>
    </submittedName>
</protein>
<feature type="compositionally biased region" description="Polar residues" evidence="9">
    <location>
        <begin position="211"/>
        <end position="235"/>
    </location>
</feature>
<dbReference type="Pfam" id="PF08528">
    <property type="entry name" value="Whi5"/>
    <property type="match status" value="1"/>
</dbReference>
<dbReference type="EMBL" id="KB445794">
    <property type="protein sequence ID" value="EMD38730.1"/>
    <property type="molecule type" value="Genomic_DNA"/>
</dbReference>
<evidence type="ECO:0000313" key="10">
    <source>
        <dbReference type="EMBL" id="EMD38730.1"/>
    </source>
</evidence>
<feature type="compositionally biased region" description="Polar residues" evidence="9">
    <location>
        <begin position="117"/>
        <end position="145"/>
    </location>
</feature>
<dbReference type="HOGENOM" id="CLU_669087_0_0_1"/>
<sequence>MADPLQTVQMMTPAEAKRRRSTPDAAKASYLTSQLRLRLQYAKLKVEHGWQRQNLNEVENLYFRHTHKGRPPPTISPGGRRNLRNAPQHSSDTFSSTSISSVLSTHERTEDAGNGVASGSLQHTDTQSRTPDASAQASQISTPHTQSQASPHPSSGSGSAPSPPTSLARTDTLEDATAAATTTSPRGLKRKHPGPDRTLSSASTATLTDSGFASQASLTSAPTHSSLPATATSAPTQTLTMRANLGYPHFYPHTHVPYPALSPAPAPAPAPFGTGSGAGMSSGAGAGVGGLTYDAFWSTHGSAAAYRSVLTGAPSSGAGGVKGRGSMTEGAVAGGGAPAVAQSAGSS</sequence>
<feature type="compositionally biased region" description="Low complexity" evidence="9">
    <location>
        <begin position="338"/>
        <end position="347"/>
    </location>
</feature>
<evidence type="ECO:0000256" key="8">
    <source>
        <dbReference type="ARBA" id="ARBA00023242"/>
    </source>
</evidence>
<feature type="compositionally biased region" description="Low complexity" evidence="9">
    <location>
        <begin position="90"/>
        <end position="104"/>
    </location>
</feature>
<keyword evidence="6" id="KW-0805">Transcription regulation</keyword>
<keyword evidence="5" id="KW-0678">Repressor</keyword>
<accession>M2R2G6</accession>
<reference evidence="10 11" key="1">
    <citation type="journal article" date="2012" name="Proc. Natl. Acad. Sci. U.S.A.">
        <title>Comparative genomics of Ceriporiopsis subvermispora and Phanerochaete chrysosporium provide insight into selective ligninolysis.</title>
        <authorList>
            <person name="Fernandez-Fueyo E."/>
            <person name="Ruiz-Duenas F.J."/>
            <person name="Ferreira P."/>
            <person name="Floudas D."/>
            <person name="Hibbett D.S."/>
            <person name="Canessa P."/>
            <person name="Larrondo L.F."/>
            <person name="James T.Y."/>
            <person name="Seelenfreund D."/>
            <person name="Lobos S."/>
            <person name="Polanco R."/>
            <person name="Tello M."/>
            <person name="Honda Y."/>
            <person name="Watanabe T."/>
            <person name="Watanabe T."/>
            <person name="Ryu J.S."/>
            <person name="Kubicek C.P."/>
            <person name="Schmoll M."/>
            <person name="Gaskell J."/>
            <person name="Hammel K.E."/>
            <person name="St John F.J."/>
            <person name="Vanden Wymelenberg A."/>
            <person name="Sabat G."/>
            <person name="Splinter BonDurant S."/>
            <person name="Syed K."/>
            <person name="Yadav J.S."/>
            <person name="Doddapaneni H."/>
            <person name="Subramanian V."/>
            <person name="Lavin J.L."/>
            <person name="Oguiza J.A."/>
            <person name="Perez G."/>
            <person name="Pisabarro A.G."/>
            <person name="Ramirez L."/>
            <person name="Santoyo F."/>
            <person name="Master E."/>
            <person name="Coutinho P.M."/>
            <person name="Henrissat B."/>
            <person name="Lombard V."/>
            <person name="Magnuson J.K."/>
            <person name="Kuees U."/>
            <person name="Hori C."/>
            <person name="Igarashi K."/>
            <person name="Samejima M."/>
            <person name="Held B.W."/>
            <person name="Barry K.W."/>
            <person name="LaButti K.M."/>
            <person name="Lapidus A."/>
            <person name="Lindquist E.A."/>
            <person name="Lucas S.M."/>
            <person name="Riley R."/>
            <person name="Salamov A.A."/>
            <person name="Hoffmeister D."/>
            <person name="Schwenk D."/>
            <person name="Hadar Y."/>
            <person name="Yarden O."/>
            <person name="de Vries R.P."/>
            <person name="Wiebenga A."/>
            <person name="Stenlid J."/>
            <person name="Eastwood D."/>
            <person name="Grigoriev I.V."/>
            <person name="Berka R.M."/>
            <person name="Blanchette R.A."/>
            <person name="Kersten P."/>
            <person name="Martinez A.T."/>
            <person name="Vicuna R."/>
            <person name="Cullen D."/>
        </authorList>
    </citation>
    <scope>NUCLEOTIDE SEQUENCE [LARGE SCALE GENOMIC DNA]</scope>
    <source>
        <strain evidence="10 11">B</strain>
    </source>
</reference>
<evidence type="ECO:0000256" key="6">
    <source>
        <dbReference type="ARBA" id="ARBA00023015"/>
    </source>
</evidence>
<feature type="region of interest" description="Disordered" evidence="9">
    <location>
        <begin position="65"/>
        <end position="235"/>
    </location>
</feature>
<evidence type="ECO:0000256" key="9">
    <source>
        <dbReference type="SAM" id="MobiDB-lite"/>
    </source>
</evidence>
<evidence type="ECO:0000313" key="11">
    <source>
        <dbReference type="Proteomes" id="UP000016930"/>
    </source>
</evidence>
<comment type="subcellular location">
    <subcellularLocation>
        <location evidence="2">Cytoplasm</location>
    </subcellularLocation>
    <subcellularLocation>
        <location evidence="1">Nucleus</location>
    </subcellularLocation>
</comment>
<dbReference type="STRING" id="914234.M2R2G6"/>
<evidence type="ECO:0000256" key="4">
    <source>
        <dbReference type="ARBA" id="ARBA00022490"/>
    </source>
</evidence>
<evidence type="ECO:0000256" key="7">
    <source>
        <dbReference type="ARBA" id="ARBA00023163"/>
    </source>
</evidence>
<dbReference type="OrthoDB" id="2359117at2759"/>
<feature type="region of interest" description="Disordered" evidence="9">
    <location>
        <begin position="1"/>
        <end position="26"/>
    </location>
</feature>
<dbReference type="InterPro" id="IPR013734">
    <property type="entry name" value="TF_Nrm1/Whi5"/>
</dbReference>
<name>M2R2G6_CERS8</name>